<protein>
    <submittedName>
        <fullName evidence="1">Uncharacterized protein</fullName>
    </submittedName>
</protein>
<dbReference type="InterPro" id="IPR009072">
    <property type="entry name" value="Histone-fold"/>
</dbReference>
<comment type="caution">
    <text evidence="1">The sequence shown here is derived from an EMBL/GenBank/DDBJ whole genome shotgun (WGS) entry which is preliminary data.</text>
</comment>
<evidence type="ECO:0000313" key="2">
    <source>
        <dbReference type="Proteomes" id="UP000796761"/>
    </source>
</evidence>
<keyword evidence="2" id="KW-1185">Reference proteome</keyword>
<dbReference type="EMBL" id="SWJQ01000317">
    <property type="protein sequence ID" value="TRZ16393.1"/>
    <property type="molecule type" value="Genomic_DNA"/>
</dbReference>
<name>A0A8K1GDU9_9PASS</name>
<gene>
    <name evidence="1" type="ORF">HGM15179_010731</name>
</gene>
<dbReference type="Proteomes" id="UP000796761">
    <property type="component" value="Unassembled WGS sequence"/>
</dbReference>
<reference evidence="1" key="1">
    <citation type="submission" date="2019-04" db="EMBL/GenBank/DDBJ databases">
        <title>Genome assembly of Zosterops borbonicus 15179.</title>
        <authorList>
            <person name="Leroy T."/>
            <person name="Anselmetti Y."/>
            <person name="Tilak M.-K."/>
            <person name="Nabholz B."/>
        </authorList>
    </citation>
    <scope>NUCLEOTIDE SEQUENCE</scope>
    <source>
        <strain evidence="1">HGM_15179</strain>
        <tissue evidence="1">Muscle</tissue>
    </source>
</reference>
<sequence>MEPGPPAIHSPLDPLALPEPPTAAEGCAWQSLRCLRLHRQKKKVAYSAHICKLLNRRCSSGDSCLVPSLLAWLGSPQLLRDVALEASRLSRYGRRSHLGHREVLLATKLVLLRELYKPPPGS</sequence>
<accession>A0A8K1GDU9</accession>
<evidence type="ECO:0000313" key="1">
    <source>
        <dbReference type="EMBL" id="TRZ16393.1"/>
    </source>
</evidence>
<dbReference type="OrthoDB" id="9208911at2759"/>
<dbReference type="SUPFAM" id="SSF47113">
    <property type="entry name" value="Histone-fold"/>
    <property type="match status" value="1"/>
</dbReference>
<proteinExistence type="predicted"/>
<dbReference type="GO" id="GO:0046982">
    <property type="term" value="F:protein heterodimerization activity"/>
    <property type="evidence" value="ECO:0007669"/>
    <property type="project" value="InterPro"/>
</dbReference>
<organism evidence="1 2">
    <name type="scientific">Zosterops borbonicus</name>
    <dbReference type="NCBI Taxonomy" id="364589"/>
    <lineage>
        <taxon>Eukaryota</taxon>
        <taxon>Metazoa</taxon>
        <taxon>Chordata</taxon>
        <taxon>Craniata</taxon>
        <taxon>Vertebrata</taxon>
        <taxon>Euteleostomi</taxon>
        <taxon>Archelosauria</taxon>
        <taxon>Archosauria</taxon>
        <taxon>Dinosauria</taxon>
        <taxon>Saurischia</taxon>
        <taxon>Theropoda</taxon>
        <taxon>Coelurosauria</taxon>
        <taxon>Aves</taxon>
        <taxon>Neognathae</taxon>
        <taxon>Neoaves</taxon>
        <taxon>Telluraves</taxon>
        <taxon>Australaves</taxon>
        <taxon>Passeriformes</taxon>
        <taxon>Sylvioidea</taxon>
        <taxon>Zosteropidae</taxon>
        <taxon>Zosterops</taxon>
    </lineage>
</organism>
<dbReference type="AlphaFoldDB" id="A0A8K1GDU9"/>